<evidence type="ECO:0000313" key="2">
    <source>
        <dbReference type="Proteomes" id="UP000662572"/>
    </source>
</evidence>
<evidence type="ECO:0008006" key="3">
    <source>
        <dbReference type="Google" id="ProtNLM"/>
    </source>
</evidence>
<keyword evidence="2" id="KW-1185">Reference proteome</keyword>
<accession>A0A918QF34</accession>
<gene>
    <name evidence="1" type="ORF">GCM10011273_35070</name>
</gene>
<comment type="caution">
    <text evidence="1">The sequence shown here is derived from an EMBL/GenBank/DDBJ whole genome shotgun (WGS) entry which is preliminary data.</text>
</comment>
<sequence>MQTESQTYEIKFYPRGPKNTEWKIWPTGGGVAAATGVAGSFTLAERDAKKALERLTGKGV</sequence>
<dbReference type="EMBL" id="BMZB01000009">
    <property type="protein sequence ID" value="GGZ45349.1"/>
    <property type="molecule type" value="Genomic_DNA"/>
</dbReference>
<dbReference type="RefSeq" id="WP_189489093.1">
    <property type="nucleotide sequence ID" value="NZ_BMZB01000009.1"/>
</dbReference>
<dbReference type="AlphaFoldDB" id="A0A918QF34"/>
<reference evidence="1" key="1">
    <citation type="journal article" date="2014" name="Int. J. Syst. Evol. Microbiol.">
        <title>Complete genome sequence of Corynebacterium casei LMG S-19264T (=DSM 44701T), isolated from a smear-ripened cheese.</title>
        <authorList>
            <consortium name="US DOE Joint Genome Institute (JGI-PGF)"/>
            <person name="Walter F."/>
            <person name="Albersmeier A."/>
            <person name="Kalinowski J."/>
            <person name="Ruckert C."/>
        </authorList>
    </citation>
    <scope>NUCLEOTIDE SEQUENCE</scope>
    <source>
        <strain evidence="1">KCTC 32296</strain>
    </source>
</reference>
<name>A0A918QF34_9CAUL</name>
<reference evidence="1" key="2">
    <citation type="submission" date="2020-09" db="EMBL/GenBank/DDBJ databases">
        <authorList>
            <person name="Sun Q."/>
            <person name="Kim S."/>
        </authorList>
    </citation>
    <scope>NUCLEOTIDE SEQUENCE</scope>
    <source>
        <strain evidence="1">KCTC 32296</strain>
    </source>
</reference>
<protein>
    <recommendedName>
        <fullName evidence="3">DUF1508 domain-containing protein</fullName>
    </recommendedName>
</protein>
<proteinExistence type="predicted"/>
<dbReference type="Proteomes" id="UP000662572">
    <property type="component" value="Unassembled WGS sequence"/>
</dbReference>
<organism evidence="1 2">
    <name type="scientific">Asticcacaulis endophyticus</name>
    <dbReference type="NCBI Taxonomy" id="1395890"/>
    <lineage>
        <taxon>Bacteria</taxon>
        <taxon>Pseudomonadati</taxon>
        <taxon>Pseudomonadota</taxon>
        <taxon>Alphaproteobacteria</taxon>
        <taxon>Caulobacterales</taxon>
        <taxon>Caulobacteraceae</taxon>
        <taxon>Asticcacaulis</taxon>
    </lineage>
</organism>
<evidence type="ECO:0000313" key="1">
    <source>
        <dbReference type="EMBL" id="GGZ45349.1"/>
    </source>
</evidence>